<dbReference type="AlphaFoldDB" id="A0A1I7RK42"/>
<feature type="compositionally biased region" description="Basic and acidic residues" evidence="4">
    <location>
        <begin position="157"/>
        <end position="173"/>
    </location>
</feature>
<dbReference type="GO" id="GO:0035556">
    <property type="term" value="P:intracellular signal transduction"/>
    <property type="evidence" value="ECO:0007669"/>
    <property type="project" value="TreeGrafter"/>
</dbReference>
<organism evidence="7 9">
    <name type="scientific">Bursaphelenchus xylophilus</name>
    <name type="common">Pinewood nematode worm</name>
    <name type="synonym">Aphelenchoides xylophilus</name>
    <dbReference type="NCBI Taxonomy" id="6326"/>
    <lineage>
        <taxon>Eukaryota</taxon>
        <taxon>Metazoa</taxon>
        <taxon>Ecdysozoa</taxon>
        <taxon>Nematoda</taxon>
        <taxon>Chromadorea</taxon>
        <taxon>Rhabditida</taxon>
        <taxon>Tylenchina</taxon>
        <taxon>Tylenchomorpha</taxon>
        <taxon>Aphelenchoidea</taxon>
        <taxon>Aphelenchoididae</taxon>
        <taxon>Bursaphelenchus</taxon>
    </lineage>
</organism>
<keyword evidence="2 3" id="KW-0067">ATP-binding</keyword>
<evidence type="ECO:0000313" key="7">
    <source>
        <dbReference type="Proteomes" id="UP000095284"/>
    </source>
</evidence>
<feature type="domain" description="Protein kinase" evidence="5">
    <location>
        <begin position="602"/>
        <end position="856"/>
    </location>
</feature>
<dbReference type="InterPro" id="IPR017441">
    <property type="entry name" value="Protein_kinase_ATP_BS"/>
</dbReference>
<feature type="compositionally biased region" description="Polar residues" evidence="4">
    <location>
        <begin position="72"/>
        <end position="84"/>
    </location>
</feature>
<dbReference type="InterPro" id="IPR011009">
    <property type="entry name" value="Kinase-like_dom_sf"/>
</dbReference>
<feature type="region of interest" description="Disordered" evidence="4">
    <location>
        <begin position="58"/>
        <end position="177"/>
    </location>
</feature>
<dbReference type="OrthoDB" id="193931at2759"/>
<evidence type="ECO:0000313" key="8">
    <source>
        <dbReference type="Proteomes" id="UP000659654"/>
    </source>
</evidence>
<evidence type="ECO:0000313" key="9">
    <source>
        <dbReference type="WBParaSite" id="BXY_0107400.1"/>
    </source>
</evidence>
<keyword evidence="1 3" id="KW-0547">Nucleotide-binding</keyword>
<feature type="binding site" evidence="3">
    <location>
        <position position="635"/>
    </location>
    <ligand>
        <name>ATP</name>
        <dbReference type="ChEBI" id="CHEBI:30616"/>
    </ligand>
</feature>
<dbReference type="Pfam" id="PF00069">
    <property type="entry name" value="Pkinase"/>
    <property type="match status" value="1"/>
</dbReference>
<dbReference type="GO" id="GO:0005634">
    <property type="term" value="C:nucleus"/>
    <property type="evidence" value="ECO:0007669"/>
    <property type="project" value="TreeGrafter"/>
</dbReference>
<dbReference type="Gene3D" id="3.30.200.20">
    <property type="entry name" value="Phosphorylase Kinase, domain 1"/>
    <property type="match status" value="1"/>
</dbReference>
<reference evidence="6" key="2">
    <citation type="submission" date="2020-09" db="EMBL/GenBank/DDBJ databases">
        <authorList>
            <person name="Kikuchi T."/>
        </authorList>
    </citation>
    <scope>NUCLEOTIDE SEQUENCE</scope>
    <source>
        <strain evidence="6">Ka4C1</strain>
    </source>
</reference>
<dbReference type="Proteomes" id="UP000095284">
    <property type="component" value="Unplaced"/>
</dbReference>
<dbReference type="PROSITE" id="PS00107">
    <property type="entry name" value="PROTEIN_KINASE_ATP"/>
    <property type="match status" value="1"/>
</dbReference>
<gene>
    <name evidence="6" type="ORF">BXYJ_LOCUS15340</name>
</gene>
<name>A0A1I7RK42_BURXY</name>
<dbReference type="GO" id="GO:0045719">
    <property type="term" value="P:negative regulation of glycogen biosynthetic process"/>
    <property type="evidence" value="ECO:0007669"/>
    <property type="project" value="TreeGrafter"/>
</dbReference>
<dbReference type="GO" id="GO:0005524">
    <property type="term" value="F:ATP binding"/>
    <property type="evidence" value="ECO:0007669"/>
    <property type="project" value="UniProtKB-UniRule"/>
</dbReference>
<dbReference type="Proteomes" id="UP000659654">
    <property type="component" value="Unassembled WGS sequence"/>
</dbReference>
<evidence type="ECO:0000256" key="1">
    <source>
        <dbReference type="ARBA" id="ARBA00022741"/>
    </source>
</evidence>
<dbReference type="PROSITE" id="PS50011">
    <property type="entry name" value="PROTEIN_KINASE_DOM"/>
    <property type="match status" value="1"/>
</dbReference>
<protein>
    <submittedName>
        <fullName evidence="6">(pine wood nematode) hypothetical protein</fullName>
    </submittedName>
    <submittedName>
        <fullName evidence="9">Protein kinase domain-containing protein</fullName>
    </submittedName>
</protein>
<evidence type="ECO:0000256" key="3">
    <source>
        <dbReference type="PROSITE-ProRule" id="PRU10141"/>
    </source>
</evidence>
<dbReference type="SMR" id="A0A1I7RK42"/>
<feature type="compositionally biased region" description="Polar residues" evidence="4">
    <location>
        <begin position="93"/>
        <end position="112"/>
    </location>
</feature>
<reference evidence="9" key="1">
    <citation type="submission" date="2016-11" db="UniProtKB">
        <authorList>
            <consortium name="WormBaseParasite"/>
        </authorList>
    </citation>
    <scope>IDENTIFICATION</scope>
</reference>
<dbReference type="EMBL" id="CAJFDI010000006">
    <property type="protein sequence ID" value="CAD5235249.1"/>
    <property type="molecule type" value="Genomic_DNA"/>
</dbReference>
<dbReference type="GO" id="GO:0005829">
    <property type="term" value="C:cytosol"/>
    <property type="evidence" value="ECO:0007669"/>
    <property type="project" value="TreeGrafter"/>
</dbReference>
<dbReference type="PANTHER" id="PTHR24346:SF51">
    <property type="entry name" value="PAS DOMAIN-CONTAINING SERINE_THREONINE-PROTEIN KINASE"/>
    <property type="match status" value="1"/>
</dbReference>
<dbReference type="PANTHER" id="PTHR24346">
    <property type="entry name" value="MAP/MICROTUBULE AFFINITY-REGULATING KINASE"/>
    <property type="match status" value="1"/>
</dbReference>
<sequence length="923" mass="102606">MHSDSKHLGAILPPILTLSTREGSTSWEVDGRCSRLTTTTPQKPVALPHHAFFIDSAEDEQASSAGKEELFDTSSGVSSTQRELSSPDRLLQNYPTSLDSGKEQSPSPSTNPVAEAAAVESCTPTTEPEEHRRPPLAATPHVWSCDRTTFPRGTPEASREADRHPLRPDRPQLDQRPAPCAMVVESGDLHGQDEEDDRNLKQVKLEESLKAFHFNEILDDDAREGHENRSRVSTRNHSTACPLASRQVNNCGTSADVCPLNPHHDAQHAYKHTCNNAANCRWLILMEPVNALHISVILGAKGRIFRADDSLAAVLGYDCTNRLFGTELGRLIPSLDTSVEANGREQHCCGTSVRKNGVPFSVVVVVEFDKEENPLSYDVRIRSLASINGVITITDAGVVHSYNEHFLHELCGKKEGEKDEDEVIVITDLIPNFYDASTLASLSADQAIGAAPLSPDELGHNSYIASNHEDQPKRFNSLPQIQVGSFYGLAKHIDRTLIPVRFDVTRLDGQSQPRLFAVGIGYERGIDYGINQCSEEDVDDLVPQTRASSSSEMESDFEVRTMALKDDDENDAALEIKIHDVHLSALADESNEAVCGEYSSHYDTFQLIGNGTFGSVKLAARKDTGLLAVTKFVCKSKVLPESWVKSTSRGGQMVPIEVHLLETLDHKNIVKVLDVFENEKYYQLVMEKLGCGMDLFEFIENHPKMDEPLISYIFRQIVDAVKYLHANGIVHRDLKDENVIIDRNFCCKLIDFGSAAYFGPNIIFSTFCGTMEYCSPEVLTGNKYLGPEVEMWSMGILLYTLVFFQNPFRTPQETIHAEIELVWDVSDQLFHLIGWLLNPDPKHRATIKDVQAHDWVRQKVDPTNYRFQEVLKNSDRARVSPPLYVSDLHNHLKSTSSCGNLANSSFSSIDAPSRPESGVVSAR</sequence>
<dbReference type="InterPro" id="IPR008271">
    <property type="entry name" value="Ser/Thr_kinase_AS"/>
</dbReference>
<dbReference type="Proteomes" id="UP000582659">
    <property type="component" value="Unassembled WGS sequence"/>
</dbReference>
<proteinExistence type="predicted"/>
<dbReference type="eggNOG" id="KOG1152">
    <property type="taxonomic scope" value="Eukaryota"/>
</dbReference>
<dbReference type="SMART" id="SM00220">
    <property type="entry name" value="S_TKc"/>
    <property type="match status" value="1"/>
</dbReference>
<dbReference type="PROSITE" id="PS00108">
    <property type="entry name" value="PROTEIN_KINASE_ST"/>
    <property type="match status" value="1"/>
</dbReference>
<dbReference type="FunFam" id="1.10.510.10:FF:000351">
    <property type="entry name" value="PAS domain-containing serine/threonine-protein kinase"/>
    <property type="match status" value="1"/>
</dbReference>
<dbReference type="InterPro" id="IPR000719">
    <property type="entry name" value="Prot_kinase_dom"/>
</dbReference>
<dbReference type="SUPFAM" id="SSF56112">
    <property type="entry name" value="Protein kinase-like (PK-like)"/>
    <property type="match status" value="1"/>
</dbReference>
<keyword evidence="8" id="KW-1185">Reference proteome</keyword>
<evidence type="ECO:0000256" key="2">
    <source>
        <dbReference type="ARBA" id="ARBA00022840"/>
    </source>
</evidence>
<evidence type="ECO:0000259" key="5">
    <source>
        <dbReference type="PROSITE" id="PS50011"/>
    </source>
</evidence>
<evidence type="ECO:0000256" key="4">
    <source>
        <dbReference type="SAM" id="MobiDB-lite"/>
    </source>
</evidence>
<dbReference type="WBParaSite" id="BXY_0107400.1">
    <property type="protein sequence ID" value="BXY_0107400.1"/>
    <property type="gene ID" value="BXY_0107400"/>
</dbReference>
<evidence type="ECO:0000313" key="6">
    <source>
        <dbReference type="EMBL" id="CAD5235249.1"/>
    </source>
</evidence>
<accession>A0A1I7RK42</accession>
<dbReference type="Gene3D" id="1.10.510.10">
    <property type="entry name" value="Transferase(Phosphotransferase) domain 1"/>
    <property type="match status" value="1"/>
</dbReference>
<dbReference type="GO" id="GO:0004674">
    <property type="term" value="F:protein serine/threonine kinase activity"/>
    <property type="evidence" value="ECO:0007669"/>
    <property type="project" value="TreeGrafter"/>
</dbReference>
<dbReference type="EMBL" id="CAJFCV020000006">
    <property type="protein sequence ID" value="CAG9131523.1"/>
    <property type="molecule type" value="Genomic_DNA"/>
</dbReference>